<dbReference type="EMBL" id="LGST01000056">
    <property type="protein sequence ID" value="KND96375.1"/>
    <property type="molecule type" value="Genomic_DNA"/>
</dbReference>
<organism evidence="1 2">
    <name type="scientific">Candidozyma auris</name>
    <name type="common">Yeast</name>
    <name type="synonym">Candida auris</name>
    <dbReference type="NCBI Taxonomy" id="498019"/>
    <lineage>
        <taxon>Eukaryota</taxon>
        <taxon>Fungi</taxon>
        <taxon>Dikarya</taxon>
        <taxon>Ascomycota</taxon>
        <taxon>Saccharomycotina</taxon>
        <taxon>Pichiomycetes</taxon>
        <taxon>Metschnikowiaceae</taxon>
        <taxon>Candidozyma</taxon>
    </lineage>
</organism>
<evidence type="ECO:0000313" key="1">
    <source>
        <dbReference type="EMBL" id="KND96375.1"/>
    </source>
</evidence>
<proteinExistence type="predicted"/>
<accession>A0A0L0NRR6</accession>
<name>A0A0L0NRR6_CANAR</name>
<dbReference type="AlphaFoldDB" id="A0A0L0NRR6"/>
<comment type="caution">
    <text evidence="1">The sequence shown here is derived from an EMBL/GenBank/DDBJ whole genome shotgun (WGS) entry which is preliminary data.</text>
</comment>
<dbReference type="Proteomes" id="UP000037122">
    <property type="component" value="Unassembled WGS sequence"/>
</dbReference>
<dbReference type="VEuPathDB" id="FungiDB:QG37_07259"/>
<gene>
    <name evidence="1" type="ORF">QG37_07259</name>
</gene>
<reference evidence="2" key="1">
    <citation type="journal article" date="2015" name="BMC Genomics">
        <title>Draft genome of a commonly misdiagnosed multidrug resistant pathogen Candida auris.</title>
        <authorList>
            <person name="Chatterjee S."/>
            <person name="Alampalli S.V."/>
            <person name="Nageshan R.K."/>
            <person name="Chettiar S.T."/>
            <person name="Joshi S."/>
            <person name="Tatu U.S."/>
        </authorList>
    </citation>
    <scope>NUCLEOTIDE SEQUENCE [LARGE SCALE GENOMIC DNA]</scope>
    <source>
        <strain evidence="2">6684</strain>
    </source>
</reference>
<sequence length="51" mass="6069">MITAFVANHKLAAKRSKEGTKHRGLHKHRLQLTILEIHLYWEQKSTWFKSV</sequence>
<evidence type="ECO:0000313" key="2">
    <source>
        <dbReference type="Proteomes" id="UP000037122"/>
    </source>
</evidence>
<protein>
    <submittedName>
        <fullName evidence="1">Uncharacterized protein</fullName>
    </submittedName>
</protein>